<dbReference type="PANTHER" id="PTHR43048">
    <property type="entry name" value="METHYLMALONYL-COA EPIMERASE"/>
    <property type="match status" value="1"/>
</dbReference>
<dbReference type="GO" id="GO:0004493">
    <property type="term" value="F:methylmalonyl-CoA epimerase activity"/>
    <property type="evidence" value="ECO:0007669"/>
    <property type="project" value="TreeGrafter"/>
</dbReference>
<keyword evidence="4" id="KW-0223">Dioxygenase</keyword>
<evidence type="ECO:0000313" key="5">
    <source>
        <dbReference type="Proteomes" id="UP000292958"/>
    </source>
</evidence>
<gene>
    <name evidence="4" type="ORF">BDD14_3155</name>
</gene>
<dbReference type="InterPro" id="IPR051785">
    <property type="entry name" value="MMCE/EMCE_epimerase"/>
</dbReference>
<keyword evidence="5" id="KW-1185">Reference proteome</keyword>
<evidence type="ECO:0000259" key="3">
    <source>
        <dbReference type="PROSITE" id="PS51819"/>
    </source>
</evidence>
<proteinExistence type="predicted"/>
<evidence type="ECO:0000256" key="1">
    <source>
        <dbReference type="ARBA" id="ARBA00022723"/>
    </source>
</evidence>
<comment type="caution">
    <text evidence="4">The sequence shown here is derived from an EMBL/GenBank/DDBJ whole genome shotgun (WGS) entry which is preliminary data.</text>
</comment>
<dbReference type="PROSITE" id="PS00934">
    <property type="entry name" value="GLYOXALASE_I_1"/>
    <property type="match status" value="1"/>
</dbReference>
<dbReference type="GO" id="GO:0051213">
    <property type="term" value="F:dioxygenase activity"/>
    <property type="evidence" value="ECO:0007669"/>
    <property type="project" value="UniProtKB-KW"/>
</dbReference>
<keyword evidence="4" id="KW-0560">Oxidoreductase</keyword>
<sequence length="283" mass="31053">MLQRRKPASLRRIAALAIAFLASPLLHAQQQHTPPLAGVAHIAIRVRSLEASREFYEKLGFEEAFDLKDKDGKPRESFIKINDHQFLELYPANPEIPKEASIGFLHVCFEGDDLQAIHDDYVAHGLTPTPVRKAGAGNLLFTVAGPIDANGTAQNLEYTQYQPGSLHSNDQGKHVGQDRIADSIGSVAIAMKDPTAARDFYLNQLSFKSIAGDPMFLHMPGNSGQEIEIANIALGSKARFILRSENLSKAARILHKQNISVLKSKDTLTVSDPDGNIIMIRSL</sequence>
<dbReference type="Gene3D" id="3.10.180.10">
    <property type="entry name" value="2,3-Dihydroxybiphenyl 1,2-Dioxygenase, domain 1"/>
    <property type="match status" value="1"/>
</dbReference>
<dbReference type="OrthoDB" id="115162at2"/>
<protein>
    <submittedName>
        <fullName evidence="4">Catechol 2,3-dioxygenase-like lactoylglutathione lyase family enzyme</fullName>
    </submittedName>
</protein>
<dbReference type="GO" id="GO:0046872">
    <property type="term" value="F:metal ion binding"/>
    <property type="evidence" value="ECO:0007669"/>
    <property type="project" value="UniProtKB-KW"/>
</dbReference>
<keyword evidence="4" id="KW-0456">Lyase</keyword>
<evidence type="ECO:0000256" key="2">
    <source>
        <dbReference type="SAM" id="SignalP"/>
    </source>
</evidence>
<dbReference type="AlphaFoldDB" id="A0A4Q7YVD5"/>
<dbReference type="InterPro" id="IPR018146">
    <property type="entry name" value="Glyoxalase_1_CS"/>
</dbReference>
<accession>A0A4Q7YVD5</accession>
<dbReference type="InterPro" id="IPR004360">
    <property type="entry name" value="Glyas_Fos-R_dOase_dom"/>
</dbReference>
<dbReference type="InterPro" id="IPR037523">
    <property type="entry name" value="VOC_core"/>
</dbReference>
<reference evidence="4 5" key="1">
    <citation type="submission" date="2019-02" db="EMBL/GenBank/DDBJ databases">
        <title>Genomic Encyclopedia of Archaeal and Bacterial Type Strains, Phase II (KMG-II): from individual species to whole genera.</title>
        <authorList>
            <person name="Goeker M."/>
        </authorList>
    </citation>
    <scope>NUCLEOTIDE SEQUENCE [LARGE SCALE GENOMIC DNA]</scope>
    <source>
        <strain evidence="4 5">DSM 18101</strain>
    </source>
</reference>
<dbReference type="EMBL" id="SHKW01000001">
    <property type="protein sequence ID" value="RZU41630.1"/>
    <property type="molecule type" value="Genomic_DNA"/>
</dbReference>
<keyword evidence="2" id="KW-0732">Signal</keyword>
<dbReference type="RefSeq" id="WP_130419516.1">
    <property type="nucleotide sequence ID" value="NZ_SHKW01000001.1"/>
</dbReference>
<dbReference type="CDD" id="cd06587">
    <property type="entry name" value="VOC"/>
    <property type="match status" value="1"/>
</dbReference>
<dbReference type="InterPro" id="IPR029068">
    <property type="entry name" value="Glyas_Bleomycin-R_OHBP_Dase"/>
</dbReference>
<dbReference type="GO" id="GO:0046491">
    <property type="term" value="P:L-methylmalonyl-CoA metabolic process"/>
    <property type="evidence" value="ECO:0007669"/>
    <property type="project" value="TreeGrafter"/>
</dbReference>
<dbReference type="SUPFAM" id="SSF54593">
    <property type="entry name" value="Glyoxalase/Bleomycin resistance protein/Dihydroxybiphenyl dioxygenase"/>
    <property type="match status" value="1"/>
</dbReference>
<evidence type="ECO:0000313" key="4">
    <source>
        <dbReference type="EMBL" id="RZU41630.1"/>
    </source>
</evidence>
<dbReference type="PROSITE" id="PS51819">
    <property type="entry name" value="VOC"/>
    <property type="match status" value="1"/>
</dbReference>
<dbReference type="GO" id="GO:0004462">
    <property type="term" value="F:lactoylglutathione lyase activity"/>
    <property type="evidence" value="ECO:0007669"/>
    <property type="project" value="InterPro"/>
</dbReference>
<feature type="signal peptide" evidence="2">
    <location>
        <begin position="1"/>
        <end position="28"/>
    </location>
</feature>
<dbReference type="PANTHER" id="PTHR43048:SF3">
    <property type="entry name" value="METHYLMALONYL-COA EPIMERASE, MITOCHONDRIAL"/>
    <property type="match status" value="1"/>
</dbReference>
<feature type="chain" id="PRO_5020671118" evidence="2">
    <location>
        <begin position="29"/>
        <end position="283"/>
    </location>
</feature>
<keyword evidence="1" id="KW-0479">Metal-binding</keyword>
<organism evidence="4 5">
    <name type="scientific">Edaphobacter modestus</name>
    <dbReference type="NCBI Taxonomy" id="388466"/>
    <lineage>
        <taxon>Bacteria</taxon>
        <taxon>Pseudomonadati</taxon>
        <taxon>Acidobacteriota</taxon>
        <taxon>Terriglobia</taxon>
        <taxon>Terriglobales</taxon>
        <taxon>Acidobacteriaceae</taxon>
        <taxon>Edaphobacter</taxon>
    </lineage>
</organism>
<name>A0A4Q7YVD5_9BACT</name>
<feature type="domain" description="VOC" evidence="3">
    <location>
        <begin position="38"/>
        <end position="159"/>
    </location>
</feature>
<dbReference type="Pfam" id="PF00903">
    <property type="entry name" value="Glyoxalase"/>
    <property type="match status" value="1"/>
</dbReference>
<dbReference type="Proteomes" id="UP000292958">
    <property type="component" value="Unassembled WGS sequence"/>
</dbReference>